<evidence type="ECO:0000313" key="6">
    <source>
        <dbReference type="EMBL" id="POB44659.1"/>
    </source>
</evidence>
<protein>
    <recommendedName>
        <fullName evidence="5">Peptidase A1 domain-containing protein</fullName>
    </recommendedName>
</protein>
<dbReference type="GO" id="GO:0004190">
    <property type="term" value="F:aspartic-type endopeptidase activity"/>
    <property type="evidence" value="ECO:0007669"/>
    <property type="project" value="InterPro"/>
</dbReference>
<dbReference type="InterPro" id="IPR001461">
    <property type="entry name" value="Aspartic_peptidase_A1"/>
</dbReference>
<dbReference type="EMBL" id="PDGH01000124">
    <property type="protein sequence ID" value="POB44659.1"/>
    <property type="molecule type" value="Genomic_DNA"/>
</dbReference>
<evidence type="ECO:0000256" key="4">
    <source>
        <dbReference type="ARBA" id="ARBA00022729"/>
    </source>
</evidence>
<evidence type="ECO:0000256" key="2">
    <source>
        <dbReference type="ARBA" id="ARBA00007447"/>
    </source>
</evidence>
<dbReference type="Gene3D" id="2.40.70.10">
    <property type="entry name" value="Acid Proteases"/>
    <property type="match status" value="2"/>
</dbReference>
<evidence type="ECO:0000256" key="3">
    <source>
        <dbReference type="ARBA" id="ARBA00022525"/>
    </source>
</evidence>
<name>A0A2S3QZH5_VIBVL</name>
<evidence type="ECO:0000313" key="7">
    <source>
        <dbReference type="Proteomes" id="UP000237466"/>
    </source>
</evidence>
<dbReference type="Pfam" id="PF00026">
    <property type="entry name" value="Asp"/>
    <property type="match status" value="1"/>
</dbReference>
<comment type="similarity">
    <text evidence="2">Belongs to the peptidase A1 family.</text>
</comment>
<proteinExistence type="inferred from homology"/>
<organism evidence="6 7">
    <name type="scientific">Vibrio vulnificus</name>
    <dbReference type="NCBI Taxonomy" id="672"/>
    <lineage>
        <taxon>Bacteria</taxon>
        <taxon>Pseudomonadati</taxon>
        <taxon>Pseudomonadota</taxon>
        <taxon>Gammaproteobacteria</taxon>
        <taxon>Vibrionales</taxon>
        <taxon>Vibrionaceae</taxon>
        <taxon>Vibrio</taxon>
    </lineage>
</organism>
<dbReference type="GO" id="GO:0005576">
    <property type="term" value="C:extracellular region"/>
    <property type="evidence" value="ECO:0007669"/>
    <property type="project" value="UniProtKB-SubCell"/>
</dbReference>
<feature type="domain" description="Peptidase A1" evidence="5">
    <location>
        <begin position="36"/>
        <end position="373"/>
    </location>
</feature>
<dbReference type="Proteomes" id="UP000237466">
    <property type="component" value="Unassembled WGS sequence"/>
</dbReference>
<comment type="caution">
    <text evidence="6">The sequence shown here is derived from an EMBL/GenBank/DDBJ whole genome shotgun (WGS) entry which is preliminary data.</text>
</comment>
<dbReference type="PANTHER" id="PTHR47966:SF51">
    <property type="entry name" value="BETA-SITE APP-CLEAVING ENZYME, ISOFORM A-RELATED"/>
    <property type="match status" value="1"/>
</dbReference>
<dbReference type="SUPFAM" id="SSF50630">
    <property type="entry name" value="Acid proteases"/>
    <property type="match status" value="1"/>
</dbReference>
<dbReference type="AlphaFoldDB" id="A0A2S3QZH5"/>
<evidence type="ECO:0000256" key="1">
    <source>
        <dbReference type="ARBA" id="ARBA00004613"/>
    </source>
</evidence>
<gene>
    <name evidence="6" type="ORF">CRN52_18850</name>
</gene>
<dbReference type="PANTHER" id="PTHR47966">
    <property type="entry name" value="BETA-SITE APP-CLEAVING ENZYME, ISOFORM A-RELATED"/>
    <property type="match status" value="1"/>
</dbReference>
<evidence type="ECO:0000259" key="5">
    <source>
        <dbReference type="PROSITE" id="PS51767"/>
    </source>
</evidence>
<dbReference type="Gene3D" id="2.40.128.30">
    <property type="entry name" value="Avidin-like"/>
    <property type="match status" value="1"/>
</dbReference>
<dbReference type="SUPFAM" id="SSF50876">
    <property type="entry name" value="Avidin/streptavidin"/>
    <property type="match status" value="1"/>
</dbReference>
<keyword evidence="4" id="KW-0732">Signal</keyword>
<keyword evidence="3" id="KW-0964">Secreted</keyword>
<accession>A0A2S3QZH5</accession>
<dbReference type="InterPro" id="IPR021109">
    <property type="entry name" value="Peptidase_aspartic_dom_sf"/>
</dbReference>
<dbReference type="PRINTS" id="PR00792">
    <property type="entry name" value="PEPSIN"/>
</dbReference>
<comment type="subcellular location">
    <subcellularLocation>
        <location evidence="1">Secreted</location>
    </subcellularLocation>
</comment>
<sequence>MLVMSEKEKKSNFGFDSGLVMPLQKGPFQNNGASPWFANIGVGTPSQKMKFSFDTGSNFSWVTSTFCKEPYCQHFGGSKFDAYESITYLSISEVDQKVDFGPWGEMLVVAGNDDLQLLPKTRVNSDLYLSRLYKGEQFKELDWDGGIGLPTLMHAPLAENEPCVQYRGVHCKSREASFHFVETLVEQGLISQEYPYVSFSTDSDTGEGEVTFGILDVSYADSLEYLFLPWQRYSIESLYYIWTTPLTKLSLNGEEICQSTPELPQWFCLDSGSSQFKGDPINMKVARALAKMTKGNFTITIPDNELTHGGNLIVPESLYDVYIEEGLGKGERVVQFEPMDGLDALTLVGSVIMDSLYCVYQYRVEQDNKLQPVGMWIFNKRNGLKIIDVQQSKPAPIFAPRYHSDSQFVGRWVNSYGSQMDLVTNEKGELFGSYSSTTGASGRYLVYGFGCKRAEKEKGMPLVLSISWHPYDQMEENASWHWVSTYCGQLTERNNKEMSVVNSLVATCSFEGAETGDYLDLLSFEKVTDYISLEQQQDLEQFFASTSSVHENKINGDWISELSDVSVSIYLKDPETGLSFASFRQDGKTAEMKGFVDVFDSKNITSDRQSITLSGCLEGVPVSISGYRDRIKDKLVLSYWRALAQPESESYMQANAQLLICSRMK</sequence>
<dbReference type="InterPro" id="IPR034164">
    <property type="entry name" value="Pepsin-like_dom"/>
</dbReference>
<dbReference type="CDD" id="cd05471">
    <property type="entry name" value="pepsin_like"/>
    <property type="match status" value="1"/>
</dbReference>
<dbReference type="GO" id="GO:0009374">
    <property type="term" value="F:biotin binding"/>
    <property type="evidence" value="ECO:0007669"/>
    <property type="project" value="InterPro"/>
</dbReference>
<reference evidence="6 7" key="1">
    <citation type="journal article" date="2018" name="Front. Microbiol.">
        <title>Phylogeny of Vibrio vulnificus from the Analysis of the Core-Genome: Implications for Intra-Species Taxonomy.</title>
        <authorList>
            <person name="Roig F.J."/>
            <person name="Gonzalez-Candelas F."/>
            <person name="Sanjuan E."/>
            <person name="Fouz B."/>
            <person name="Feil E.J."/>
            <person name="Llorens C."/>
            <person name="Baker-Austin C."/>
            <person name="Oliver J.D."/>
            <person name="Danin-Poleg Y."/>
            <person name="Gibas C.J."/>
            <person name="Kashi Y."/>
            <person name="Gulig P.A."/>
            <person name="Morrison S.S."/>
            <person name="Amaro C."/>
        </authorList>
    </citation>
    <scope>NUCLEOTIDE SEQUENCE [LARGE SCALE GENOMIC DNA]</scope>
    <source>
        <strain evidence="6 7">CECT4608</strain>
    </source>
</reference>
<dbReference type="InterPro" id="IPR033121">
    <property type="entry name" value="PEPTIDASE_A1"/>
</dbReference>
<dbReference type="InterPro" id="IPR005468">
    <property type="entry name" value="Avidin/str"/>
</dbReference>
<dbReference type="PROSITE" id="PS51767">
    <property type="entry name" value="PEPTIDASE_A1"/>
    <property type="match status" value="1"/>
</dbReference>
<dbReference type="InterPro" id="IPR036896">
    <property type="entry name" value="Avidin-like_sf"/>
</dbReference>
<dbReference type="Pfam" id="PF01382">
    <property type="entry name" value="Avidin"/>
    <property type="match status" value="1"/>
</dbReference>
<dbReference type="GO" id="GO:0006508">
    <property type="term" value="P:proteolysis"/>
    <property type="evidence" value="ECO:0007669"/>
    <property type="project" value="InterPro"/>
</dbReference>